<organism evidence="3 4">
    <name type="scientific">Choanephora cucurbitarum</name>
    <dbReference type="NCBI Taxonomy" id="101091"/>
    <lineage>
        <taxon>Eukaryota</taxon>
        <taxon>Fungi</taxon>
        <taxon>Fungi incertae sedis</taxon>
        <taxon>Mucoromycota</taxon>
        <taxon>Mucoromycotina</taxon>
        <taxon>Mucoromycetes</taxon>
        <taxon>Mucorales</taxon>
        <taxon>Mucorineae</taxon>
        <taxon>Choanephoraceae</taxon>
        <taxon>Choanephoroideae</taxon>
        <taxon>Choanephora</taxon>
    </lineage>
</organism>
<gene>
    <name evidence="3" type="primary">menG_5</name>
    <name evidence="3" type="ORF">A0J61_01192</name>
</gene>
<accession>A0A1C7NNP7</accession>
<dbReference type="EMBL" id="LUGH01000035">
    <property type="protein sequence ID" value="OBZ90741.1"/>
    <property type="molecule type" value="Genomic_DNA"/>
</dbReference>
<dbReference type="InterPro" id="IPR041698">
    <property type="entry name" value="Methyltransf_25"/>
</dbReference>
<dbReference type="SUPFAM" id="SSF53335">
    <property type="entry name" value="S-adenosyl-L-methionine-dependent methyltransferases"/>
    <property type="match status" value="1"/>
</dbReference>
<keyword evidence="3" id="KW-0489">Methyltransferase</keyword>
<comment type="caution">
    <text evidence="3">The sequence shown here is derived from an EMBL/GenBank/DDBJ whole genome shotgun (WGS) entry which is preliminary data.</text>
</comment>
<feature type="domain" description="Methyltransferase" evidence="2">
    <location>
        <begin position="120"/>
        <end position="211"/>
    </location>
</feature>
<evidence type="ECO:0000313" key="4">
    <source>
        <dbReference type="Proteomes" id="UP000093000"/>
    </source>
</evidence>
<keyword evidence="3" id="KW-0808">Transferase</keyword>
<dbReference type="Pfam" id="PF13649">
    <property type="entry name" value="Methyltransf_25"/>
    <property type="match status" value="1"/>
</dbReference>
<dbReference type="Proteomes" id="UP000093000">
    <property type="component" value="Unassembled WGS sequence"/>
</dbReference>
<feature type="compositionally biased region" description="Polar residues" evidence="1">
    <location>
        <begin position="31"/>
        <end position="64"/>
    </location>
</feature>
<dbReference type="STRING" id="101091.A0A1C7NNP7"/>
<dbReference type="InParanoid" id="A0A1C7NNP7"/>
<dbReference type="GO" id="GO:0032259">
    <property type="term" value="P:methylation"/>
    <property type="evidence" value="ECO:0007669"/>
    <property type="project" value="UniProtKB-KW"/>
</dbReference>
<reference evidence="3 4" key="1">
    <citation type="submission" date="2016-03" db="EMBL/GenBank/DDBJ databases">
        <title>Choanephora cucurbitarum.</title>
        <authorList>
            <person name="Min B."/>
            <person name="Park H."/>
            <person name="Park J.-H."/>
            <person name="Shin H.-D."/>
            <person name="Choi I.-G."/>
        </authorList>
    </citation>
    <scope>NUCLEOTIDE SEQUENCE [LARGE SCALE GENOMIC DNA]</scope>
    <source>
        <strain evidence="3 4">KUS-F28377</strain>
    </source>
</reference>
<evidence type="ECO:0000313" key="3">
    <source>
        <dbReference type="EMBL" id="OBZ90741.1"/>
    </source>
</evidence>
<dbReference type="AlphaFoldDB" id="A0A1C7NNP7"/>
<dbReference type="InterPro" id="IPR029063">
    <property type="entry name" value="SAM-dependent_MTases_sf"/>
</dbReference>
<dbReference type="PANTHER" id="PTHR43591">
    <property type="entry name" value="METHYLTRANSFERASE"/>
    <property type="match status" value="1"/>
</dbReference>
<sequence length="343" mass="38801">MAFFSSFRVLFSKRNKRSSGANYDTKRIDNNKQLPNGKPQSRTQSLTESVSPGKQTSSVGTNFQFKDGRRYHGDSDIAYLLPTDDDEADRVHQQHWILRYALQCNYQAPVSDRLTEGIVVLDSGCGPATWTFEMGEQYPNSKFFGVDAAAVFPENIKPANVEFAIGNIGNRIPYPDNTFDYIHQRLLVFGMTYDDWENALKELYRVLKPGGYIELAEPDLQDLCNAGPLLEKLQKQMSTMLESRNMPSKIASELQSRLVKAGFIGEKTNVTPLKLNHTDKAGQLLWDDYKHAYANVRPAVATTTPEWEDADVFNRYLDSCGAEAAQYKTCVNWFACYAQKPLQ</sequence>
<dbReference type="PANTHER" id="PTHR43591:SF24">
    <property type="entry name" value="2-METHOXY-6-POLYPRENYL-1,4-BENZOQUINOL METHYLASE, MITOCHONDRIAL"/>
    <property type="match status" value="1"/>
</dbReference>
<proteinExistence type="predicted"/>
<name>A0A1C7NNP7_9FUNG</name>
<protein>
    <submittedName>
        <fullName evidence="3">Demethylmenaquinone methyltransferase</fullName>
    </submittedName>
</protein>
<dbReference type="FunCoup" id="A0A1C7NNP7">
    <property type="interactions" value="432"/>
</dbReference>
<evidence type="ECO:0000256" key="1">
    <source>
        <dbReference type="SAM" id="MobiDB-lite"/>
    </source>
</evidence>
<dbReference type="GO" id="GO:0008168">
    <property type="term" value="F:methyltransferase activity"/>
    <property type="evidence" value="ECO:0007669"/>
    <property type="project" value="UniProtKB-KW"/>
</dbReference>
<keyword evidence="4" id="KW-1185">Reference proteome</keyword>
<evidence type="ECO:0000259" key="2">
    <source>
        <dbReference type="Pfam" id="PF13649"/>
    </source>
</evidence>
<dbReference type="Gene3D" id="3.40.50.150">
    <property type="entry name" value="Vaccinia Virus protein VP39"/>
    <property type="match status" value="1"/>
</dbReference>
<feature type="region of interest" description="Disordered" evidence="1">
    <location>
        <begin position="19"/>
        <end position="67"/>
    </location>
</feature>
<dbReference type="OrthoDB" id="2013972at2759"/>
<dbReference type="CDD" id="cd02440">
    <property type="entry name" value="AdoMet_MTases"/>
    <property type="match status" value="1"/>
</dbReference>